<dbReference type="RefSeq" id="WP_110276923.1">
    <property type="nucleotide sequence ID" value="NZ_QJJG01000026.1"/>
</dbReference>
<dbReference type="PANTHER" id="PTHR22916">
    <property type="entry name" value="GLYCOSYLTRANSFERASE"/>
    <property type="match status" value="1"/>
</dbReference>
<dbReference type="PANTHER" id="PTHR22916:SF3">
    <property type="entry name" value="UDP-GLCNAC:BETAGAL BETA-1,3-N-ACETYLGLUCOSAMINYLTRANSFERASE-LIKE PROTEIN 1"/>
    <property type="match status" value="1"/>
</dbReference>
<proteinExistence type="predicted"/>
<gene>
    <name evidence="2" type="ORF">DET57_1267</name>
</gene>
<organism evidence="2 3">
    <name type="scientific">Klebsiella oxytoca</name>
    <dbReference type="NCBI Taxonomy" id="571"/>
    <lineage>
        <taxon>Bacteria</taxon>
        <taxon>Pseudomonadati</taxon>
        <taxon>Pseudomonadota</taxon>
        <taxon>Gammaproteobacteria</taxon>
        <taxon>Enterobacterales</taxon>
        <taxon>Enterobacteriaceae</taxon>
        <taxon>Klebsiella/Raoultella group</taxon>
        <taxon>Klebsiella</taxon>
    </lineage>
</organism>
<dbReference type="InterPro" id="IPR001173">
    <property type="entry name" value="Glyco_trans_2-like"/>
</dbReference>
<dbReference type="CDD" id="cd00761">
    <property type="entry name" value="Glyco_tranf_GTA_type"/>
    <property type="match status" value="1"/>
</dbReference>
<dbReference type="InterPro" id="IPR029044">
    <property type="entry name" value="Nucleotide-diphossugar_trans"/>
</dbReference>
<dbReference type="Gene3D" id="3.90.550.10">
    <property type="entry name" value="Spore Coat Polysaccharide Biosynthesis Protein SpsA, Chain A"/>
    <property type="match status" value="1"/>
</dbReference>
<feature type="domain" description="Glycosyltransferase 2-like" evidence="1">
    <location>
        <begin position="5"/>
        <end position="119"/>
    </location>
</feature>
<accession>A0A318FLF4</accession>
<dbReference type="SUPFAM" id="SSF53448">
    <property type="entry name" value="Nucleotide-diphospho-sugar transferases"/>
    <property type="match status" value="1"/>
</dbReference>
<comment type="caution">
    <text evidence="2">The sequence shown here is derived from an EMBL/GenBank/DDBJ whole genome shotgun (WGS) entry which is preliminary data.</text>
</comment>
<dbReference type="EMBL" id="QJJG01000026">
    <property type="protein sequence ID" value="PXW37302.1"/>
    <property type="molecule type" value="Genomic_DNA"/>
</dbReference>
<dbReference type="Pfam" id="PF00535">
    <property type="entry name" value="Glycos_transf_2"/>
    <property type="match status" value="1"/>
</dbReference>
<reference evidence="2 3" key="1">
    <citation type="submission" date="2018-05" db="EMBL/GenBank/DDBJ databases">
        <title>Freshwater and sediment microbial communities from various areas in North America, analyzing microbe dynamics in response to fracking.</title>
        <authorList>
            <person name="Lamendella R."/>
        </authorList>
    </citation>
    <scope>NUCLEOTIDE SEQUENCE [LARGE SCALE GENOMIC DNA]</scope>
    <source>
        <strain evidence="2 3">67</strain>
    </source>
</reference>
<dbReference type="Proteomes" id="UP000247485">
    <property type="component" value="Unassembled WGS sequence"/>
</dbReference>
<dbReference type="GO" id="GO:0016758">
    <property type="term" value="F:hexosyltransferase activity"/>
    <property type="evidence" value="ECO:0007669"/>
    <property type="project" value="UniProtKB-ARBA"/>
</dbReference>
<keyword evidence="2" id="KW-0808">Transferase</keyword>
<evidence type="ECO:0000313" key="3">
    <source>
        <dbReference type="Proteomes" id="UP000247485"/>
    </source>
</evidence>
<dbReference type="AlphaFoldDB" id="A0A318FLF4"/>
<sequence>MPFLSIIITAHNCELTLAETLESVKKAIDFEKDVEVIVLNDSSYDKTQQIIECYAETFSSVQMREVQLKNVGRVRNIAVQMARGEYITMVDGDDLLKPRSLRDAVAFLKQHQPDLLLTHLIETRDLSAINSNWMGFSPIKLPQNEAVRRFLVHKDFQAHLIGQFIRKDIYLCAPIPAMTCYEDFAVFPAFLMHSQNIWFQKEGHYYYVKRANSLSSVLDKTKIRHLINCTKRMERVFPSSFHWLVCCHWLDIYLKHAQLLTHEQISIVEEKIKSTLSPGFFMSPDVRLSYKKKAIQALWKR</sequence>
<protein>
    <submittedName>
        <fullName evidence="2">Glycosyl transferase family 2</fullName>
    </submittedName>
</protein>
<name>A0A318FLF4_KLEOX</name>
<evidence type="ECO:0000313" key="2">
    <source>
        <dbReference type="EMBL" id="PXW37302.1"/>
    </source>
</evidence>
<evidence type="ECO:0000259" key="1">
    <source>
        <dbReference type="Pfam" id="PF00535"/>
    </source>
</evidence>